<accession>A0A9P6VEF9</accession>
<keyword evidence="2 5" id="KW-1133">Transmembrane helix</keyword>
<gene>
    <name evidence="6" type="ORF">D0Z07_8220</name>
</gene>
<dbReference type="PANTHER" id="PTHR28263:SF1">
    <property type="entry name" value="GOLGI TO ER TRAFFIC PROTEIN 2"/>
    <property type="match status" value="1"/>
</dbReference>
<keyword evidence="1 5" id="KW-0812">Transmembrane</keyword>
<name>A0A9P6VEF9_9HELO</name>
<evidence type="ECO:0000256" key="2">
    <source>
        <dbReference type="ARBA" id="ARBA00022989"/>
    </source>
</evidence>
<dbReference type="AlphaFoldDB" id="A0A9P6VEF9"/>
<evidence type="ECO:0000313" key="7">
    <source>
        <dbReference type="Proteomes" id="UP000785200"/>
    </source>
</evidence>
<feature type="transmembrane region" description="Helical" evidence="5">
    <location>
        <begin position="187"/>
        <end position="206"/>
    </location>
</feature>
<dbReference type="EMBL" id="VNKQ01000016">
    <property type="protein sequence ID" value="KAG0646354.1"/>
    <property type="molecule type" value="Genomic_DNA"/>
</dbReference>
<dbReference type="OrthoDB" id="5393181at2759"/>
<evidence type="ECO:0000256" key="3">
    <source>
        <dbReference type="ARBA" id="ARBA00023136"/>
    </source>
</evidence>
<evidence type="ECO:0000256" key="1">
    <source>
        <dbReference type="ARBA" id="ARBA00022692"/>
    </source>
</evidence>
<feature type="region of interest" description="Disordered" evidence="4">
    <location>
        <begin position="1"/>
        <end position="73"/>
    </location>
</feature>
<evidence type="ECO:0000256" key="4">
    <source>
        <dbReference type="SAM" id="MobiDB-lite"/>
    </source>
</evidence>
<feature type="compositionally biased region" description="Gly residues" evidence="4">
    <location>
        <begin position="156"/>
        <end position="166"/>
    </location>
</feature>
<dbReference type="PANTHER" id="PTHR28263">
    <property type="entry name" value="GOLGI TO ER TRAFFIC PROTEIN 2"/>
    <property type="match status" value="1"/>
</dbReference>
<dbReference type="Pfam" id="PF08690">
    <property type="entry name" value="GET2"/>
    <property type="match status" value="1"/>
</dbReference>
<evidence type="ECO:0000256" key="5">
    <source>
        <dbReference type="SAM" id="Phobius"/>
    </source>
</evidence>
<keyword evidence="3 5" id="KW-0472">Membrane</keyword>
<comment type="caution">
    <text evidence="6">The sequence shown here is derived from an EMBL/GenBank/DDBJ whole genome shotgun (WGS) entry which is preliminary data.</text>
</comment>
<dbReference type="Proteomes" id="UP000785200">
    <property type="component" value="Unassembled WGS sequence"/>
</dbReference>
<evidence type="ECO:0000313" key="6">
    <source>
        <dbReference type="EMBL" id="KAG0646354.1"/>
    </source>
</evidence>
<feature type="compositionally biased region" description="Basic and acidic residues" evidence="4">
    <location>
        <begin position="23"/>
        <end position="34"/>
    </location>
</feature>
<sequence>MVDTTPLASPEASTPPSSAADQARIRKERREAKIRAGGSARLDRISGLGGGVKRDPPPQTTAGAAEHDDPAEVDISNHYYEPTRSRPTSSPAPMPQMNDDALRQMMLGFDPTGAPQNPSANPFAGFPGMGGMPGMDAGMGRPGADDPIMKMMQQMIGGGLGEGPGGMPSFPGMPGQAPAADTDPSAYLWRIVHAVFALALGLYIAFTTPFTGSKVARDIPAYNTEGEMGLSPASVHFFWIFATAEVLLQTSRFFIEKGRVQPGGIMGMVMGFLPEPYKRFLAMLSRYFRIWTTVTGDAFVCLFILGVCAWLRGS</sequence>
<organism evidence="6 7">
    <name type="scientific">Hyphodiscus hymeniophilus</name>
    <dbReference type="NCBI Taxonomy" id="353542"/>
    <lineage>
        <taxon>Eukaryota</taxon>
        <taxon>Fungi</taxon>
        <taxon>Dikarya</taxon>
        <taxon>Ascomycota</taxon>
        <taxon>Pezizomycotina</taxon>
        <taxon>Leotiomycetes</taxon>
        <taxon>Helotiales</taxon>
        <taxon>Hyphodiscaceae</taxon>
        <taxon>Hyphodiscus</taxon>
    </lineage>
</organism>
<feature type="region of interest" description="Disordered" evidence="4">
    <location>
        <begin position="107"/>
        <end position="178"/>
    </location>
</feature>
<reference evidence="6" key="1">
    <citation type="submission" date="2019-07" db="EMBL/GenBank/DDBJ databases">
        <title>Hyphodiscus hymeniophilus genome sequencing and assembly.</title>
        <authorList>
            <person name="Kramer G."/>
            <person name="Nodwell J."/>
        </authorList>
    </citation>
    <scope>NUCLEOTIDE SEQUENCE</scope>
    <source>
        <strain evidence="6">ATCC 34498</strain>
    </source>
</reference>
<protein>
    <submittedName>
        <fullName evidence="6">Uncharacterized protein</fullName>
    </submittedName>
</protein>
<feature type="transmembrane region" description="Helical" evidence="5">
    <location>
        <begin position="288"/>
        <end position="312"/>
    </location>
</feature>
<dbReference type="GO" id="GO:0006890">
    <property type="term" value="P:retrograde vesicle-mediated transport, Golgi to endoplasmic reticulum"/>
    <property type="evidence" value="ECO:0007669"/>
    <property type="project" value="TreeGrafter"/>
</dbReference>
<dbReference type="InterPro" id="IPR028143">
    <property type="entry name" value="Get2/sif1"/>
</dbReference>
<proteinExistence type="predicted"/>
<feature type="compositionally biased region" description="Low complexity" evidence="4">
    <location>
        <begin position="1"/>
        <end position="20"/>
    </location>
</feature>
<keyword evidence="7" id="KW-1185">Reference proteome</keyword>